<dbReference type="InterPro" id="IPR019292">
    <property type="entry name" value="McrC"/>
</dbReference>
<organism evidence="1 2">
    <name type="scientific">Cyclobacterium jeungdonense</name>
    <dbReference type="NCBI Taxonomy" id="708087"/>
    <lineage>
        <taxon>Bacteria</taxon>
        <taxon>Pseudomonadati</taxon>
        <taxon>Bacteroidota</taxon>
        <taxon>Cytophagia</taxon>
        <taxon>Cytophagales</taxon>
        <taxon>Cyclobacteriaceae</taxon>
        <taxon>Cyclobacterium</taxon>
    </lineage>
</organism>
<comment type="caution">
    <text evidence="1">The sequence shown here is derived from an EMBL/GenBank/DDBJ whole genome shotgun (WGS) entry which is preliminary data.</text>
</comment>
<sequence length="439" mass="51999">MSDTIKISALDCLPFNEKEASGDVISHFIEKSQKAVFWFNPFFEKDQDDSQLAVYDYGKHKWRAGRFIGEANFNYRGNSYHISIKPRFGEEVLLKMLEQIFNIRISPSQSKVANDTDWQHFIKRLITIIWVQHLANANLHGLPKKTLKKQYQSLQVRGRLDIRKSFKPFKTKNELVSHSYEKAIDTEIISIVNEAYQILKTDFDLGASKLNLPDSAQSALNRIFDAKIPRQNLLYWHYQRIRYKPIYRSWKPLVDFSWDIISQKQQGLNQEEKNKGFGFFLDMAEIWEQYLRSLLQKNLMPLGWNLKKNTSVAYDGYFFKRQLIPDLVFENDDKAIIWDAKYKKMQARHTDVDRGDFFQIHTYLLSYTHKEIKIGGLLFPFTINEDYEEDKFRSPYLLYPNGLNACFGIDGIEFKREMKSDEFFEKETEFLKRIKNDII</sequence>
<dbReference type="Pfam" id="PF10117">
    <property type="entry name" value="McrBC"/>
    <property type="match status" value="1"/>
</dbReference>
<evidence type="ECO:0008006" key="3">
    <source>
        <dbReference type="Google" id="ProtNLM"/>
    </source>
</evidence>
<dbReference type="EMBL" id="JAUFQS010000005">
    <property type="protein sequence ID" value="MDN3687401.1"/>
    <property type="molecule type" value="Genomic_DNA"/>
</dbReference>
<dbReference type="RefSeq" id="WP_163386665.1">
    <property type="nucleotide sequence ID" value="NZ_JAUFQS010000005.1"/>
</dbReference>
<reference evidence="2" key="1">
    <citation type="journal article" date="2019" name="Int. J. Syst. Evol. Microbiol.">
        <title>The Global Catalogue of Microorganisms (GCM) 10K type strain sequencing project: providing services to taxonomists for standard genome sequencing and annotation.</title>
        <authorList>
            <consortium name="The Broad Institute Genomics Platform"/>
            <consortium name="The Broad Institute Genome Sequencing Center for Infectious Disease"/>
            <person name="Wu L."/>
            <person name="Ma J."/>
        </authorList>
    </citation>
    <scope>NUCLEOTIDE SEQUENCE [LARGE SCALE GENOMIC DNA]</scope>
    <source>
        <strain evidence="2">CECT 7706</strain>
    </source>
</reference>
<proteinExistence type="predicted"/>
<name>A0ABT8C3X0_9BACT</name>
<gene>
    <name evidence="1" type="ORF">QWZ15_06155</name>
</gene>
<dbReference type="PANTHER" id="PTHR38733">
    <property type="entry name" value="PROTEIN MCRC"/>
    <property type="match status" value="1"/>
</dbReference>
<evidence type="ECO:0000313" key="2">
    <source>
        <dbReference type="Proteomes" id="UP001236663"/>
    </source>
</evidence>
<dbReference type="Proteomes" id="UP001236663">
    <property type="component" value="Unassembled WGS sequence"/>
</dbReference>
<keyword evidence="2" id="KW-1185">Reference proteome</keyword>
<accession>A0ABT8C3X0</accession>
<protein>
    <recommendedName>
        <fullName evidence="3">Restriction endonuclease</fullName>
    </recommendedName>
</protein>
<evidence type="ECO:0000313" key="1">
    <source>
        <dbReference type="EMBL" id="MDN3687401.1"/>
    </source>
</evidence>
<dbReference type="PANTHER" id="PTHR38733:SF1">
    <property type="entry name" value="TYPE IV METHYL-DIRECTED RESTRICTION ENZYME ECOKMCRBC"/>
    <property type="match status" value="1"/>
</dbReference>